<dbReference type="Gene3D" id="3.40.50.2300">
    <property type="match status" value="1"/>
</dbReference>
<dbReference type="Gene3D" id="2.40.50.1020">
    <property type="entry name" value="LytTr DNA-binding domain"/>
    <property type="match status" value="1"/>
</dbReference>
<dbReference type="GO" id="GO:0003677">
    <property type="term" value="F:DNA binding"/>
    <property type="evidence" value="ECO:0007669"/>
    <property type="project" value="InterPro"/>
</dbReference>
<organism evidence="4">
    <name type="scientific">Solibacter usitatus (strain Ellin6076)</name>
    <dbReference type="NCBI Taxonomy" id="234267"/>
    <lineage>
        <taxon>Bacteria</taxon>
        <taxon>Pseudomonadati</taxon>
        <taxon>Acidobacteriota</taxon>
        <taxon>Terriglobia</taxon>
        <taxon>Bryobacterales</taxon>
        <taxon>Solibacteraceae</taxon>
        <taxon>Candidatus Solibacter</taxon>
    </lineage>
</organism>
<dbReference type="SMART" id="SM00448">
    <property type="entry name" value="REC"/>
    <property type="match status" value="1"/>
</dbReference>
<feature type="modified residue" description="4-aspartylphosphate" evidence="1">
    <location>
        <position position="54"/>
    </location>
</feature>
<evidence type="ECO:0000259" key="2">
    <source>
        <dbReference type="PROSITE" id="PS50110"/>
    </source>
</evidence>
<protein>
    <submittedName>
        <fullName evidence="4">Response regulator receiver protein</fullName>
    </submittedName>
</protein>
<evidence type="ECO:0000259" key="3">
    <source>
        <dbReference type="PROSITE" id="PS50930"/>
    </source>
</evidence>
<dbReference type="STRING" id="234267.Acid_2309"/>
<feature type="domain" description="Response regulatory" evidence="2">
    <location>
        <begin position="3"/>
        <end position="114"/>
    </location>
</feature>
<dbReference type="SMART" id="SM00850">
    <property type="entry name" value="LytTR"/>
    <property type="match status" value="1"/>
</dbReference>
<dbReference type="AlphaFoldDB" id="Q025M1"/>
<dbReference type="PROSITE" id="PS50110">
    <property type="entry name" value="RESPONSE_REGULATORY"/>
    <property type="match status" value="1"/>
</dbReference>
<dbReference type="OrthoDB" id="9788600at2"/>
<gene>
    <name evidence="4" type="ordered locus">Acid_2309</name>
</gene>
<dbReference type="PANTHER" id="PTHR37299">
    <property type="entry name" value="TRANSCRIPTIONAL REGULATOR-RELATED"/>
    <property type="match status" value="1"/>
</dbReference>
<dbReference type="Pfam" id="PF04397">
    <property type="entry name" value="LytTR"/>
    <property type="match status" value="1"/>
</dbReference>
<keyword evidence="1" id="KW-0597">Phosphoprotein</keyword>
<dbReference type="Pfam" id="PF00072">
    <property type="entry name" value="Response_reg"/>
    <property type="match status" value="1"/>
</dbReference>
<dbReference type="SUPFAM" id="SSF52172">
    <property type="entry name" value="CheY-like"/>
    <property type="match status" value="1"/>
</dbReference>
<dbReference type="EMBL" id="CP000473">
    <property type="protein sequence ID" value="ABJ83298.1"/>
    <property type="molecule type" value="Genomic_DNA"/>
</dbReference>
<dbReference type="InterPro" id="IPR046947">
    <property type="entry name" value="LytR-like"/>
</dbReference>
<dbReference type="InterPro" id="IPR007492">
    <property type="entry name" value="LytTR_DNA-bd_dom"/>
</dbReference>
<sequence length="247" mass="28202">MFRAYLVDDELPAVKRLARLLQATGRVEIVGAEMNPVAAIEAIRVASPDILFLDIQMPGLTGFDLLARIERQPFVIFTTAYDQYALKAFEVNSIDYLLKPVEPEELDRALNKLEQFQNARGPVDLRGVLEALSRHAPVQRVPIRMGERTRFLEVGRITHFFTQGRLTFAAADGKTHAVDCTIAELEQKLGPSRFFRIHRGTLVNLDWLEELTPWFTGRMAARLKDEKRTELIVARDRVRLLKRHLGL</sequence>
<dbReference type="InterPro" id="IPR001789">
    <property type="entry name" value="Sig_transdc_resp-reg_receiver"/>
</dbReference>
<dbReference type="HOGENOM" id="CLU_000445_14_1_0"/>
<reference evidence="4" key="1">
    <citation type="submission" date="2006-10" db="EMBL/GenBank/DDBJ databases">
        <title>Complete sequence of Solibacter usitatus Ellin6076.</title>
        <authorList>
            <consortium name="US DOE Joint Genome Institute"/>
            <person name="Copeland A."/>
            <person name="Lucas S."/>
            <person name="Lapidus A."/>
            <person name="Barry K."/>
            <person name="Detter J.C."/>
            <person name="Glavina del Rio T."/>
            <person name="Hammon N."/>
            <person name="Israni S."/>
            <person name="Dalin E."/>
            <person name="Tice H."/>
            <person name="Pitluck S."/>
            <person name="Thompson L.S."/>
            <person name="Brettin T."/>
            <person name="Bruce D."/>
            <person name="Han C."/>
            <person name="Tapia R."/>
            <person name="Gilna P."/>
            <person name="Schmutz J."/>
            <person name="Larimer F."/>
            <person name="Land M."/>
            <person name="Hauser L."/>
            <person name="Kyrpides N."/>
            <person name="Mikhailova N."/>
            <person name="Janssen P.H."/>
            <person name="Kuske C.R."/>
            <person name="Richardson P."/>
        </authorList>
    </citation>
    <scope>NUCLEOTIDE SEQUENCE</scope>
    <source>
        <strain evidence="4">Ellin6076</strain>
    </source>
</reference>
<dbReference type="eggNOG" id="COG3279">
    <property type="taxonomic scope" value="Bacteria"/>
</dbReference>
<dbReference type="KEGG" id="sus:Acid_2309"/>
<feature type="domain" description="HTH LytTR-type" evidence="3">
    <location>
        <begin position="141"/>
        <end position="247"/>
    </location>
</feature>
<evidence type="ECO:0000313" key="4">
    <source>
        <dbReference type="EMBL" id="ABJ83298.1"/>
    </source>
</evidence>
<dbReference type="PANTHER" id="PTHR37299:SF1">
    <property type="entry name" value="STAGE 0 SPORULATION PROTEIN A HOMOLOG"/>
    <property type="match status" value="1"/>
</dbReference>
<dbReference type="InParanoid" id="Q025M1"/>
<dbReference type="InterPro" id="IPR011006">
    <property type="entry name" value="CheY-like_superfamily"/>
</dbReference>
<dbReference type="GO" id="GO:0000156">
    <property type="term" value="F:phosphorelay response regulator activity"/>
    <property type="evidence" value="ECO:0007669"/>
    <property type="project" value="InterPro"/>
</dbReference>
<name>Q025M1_SOLUE</name>
<accession>Q025M1</accession>
<proteinExistence type="predicted"/>
<evidence type="ECO:0000256" key="1">
    <source>
        <dbReference type="PROSITE-ProRule" id="PRU00169"/>
    </source>
</evidence>
<dbReference type="PROSITE" id="PS50930">
    <property type="entry name" value="HTH_LYTTR"/>
    <property type="match status" value="1"/>
</dbReference>